<feature type="chain" id="PRO_5045938065" description="DUF4430 domain-containing protein" evidence="1">
    <location>
        <begin position="30"/>
        <end position="177"/>
    </location>
</feature>
<sequence>MTLRSALAAATASAALVLALAGCSSATPAAGSSASPTATAGATCAGVTVIVDPGDLKVPASDKKKTCVATDAPITAAQALTKAAVTTEGTKQYGDQVVCRVNGIPSAQLDIPASDGSTYHEQCQGMPAAFAYWALWLKPAGGTWAYAQEGMSTQKVEPGQSIELLFTLNDKPTTPAP</sequence>
<keyword evidence="3" id="KW-1185">Reference proteome</keyword>
<evidence type="ECO:0000256" key="1">
    <source>
        <dbReference type="SAM" id="SignalP"/>
    </source>
</evidence>
<evidence type="ECO:0000313" key="2">
    <source>
        <dbReference type="EMBL" id="WPR89188.1"/>
    </source>
</evidence>
<reference evidence="2 3" key="1">
    <citation type="submission" date="2023-11" db="EMBL/GenBank/DDBJ databases">
        <title>Genome sequence of Microbacterium rhizosphaerae KACC 19337.</title>
        <authorList>
            <person name="Choi H."/>
            <person name="Kim S."/>
            <person name="Kim Y."/>
            <person name="Kwon S.-W."/>
            <person name="Heo J."/>
        </authorList>
    </citation>
    <scope>NUCLEOTIDE SEQUENCE [LARGE SCALE GENOMIC DNA]</scope>
    <source>
        <strain evidence="2 3">KACC 19337</strain>
    </source>
</reference>
<evidence type="ECO:0008006" key="4">
    <source>
        <dbReference type="Google" id="ProtNLM"/>
    </source>
</evidence>
<name>A0ABZ0SKP7_9MICO</name>
<keyword evidence="1" id="KW-0732">Signal</keyword>
<proteinExistence type="predicted"/>
<organism evidence="2 3">
    <name type="scientific">Microbacterium rhizosphaerae</name>
    <dbReference type="NCBI Taxonomy" id="1678237"/>
    <lineage>
        <taxon>Bacteria</taxon>
        <taxon>Bacillati</taxon>
        <taxon>Actinomycetota</taxon>
        <taxon>Actinomycetes</taxon>
        <taxon>Micrococcales</taxon>
        <taxon>Microbacteriaceae</taxon>
        <taxon>Microbacterium</taxon>
    </lineage>
</organism>
<dbReference type="EMBL" id="CP139368">
    <property type="protein sequence ID" value="WPR89188.1"/>
    <property type="molecule type" value="Genomic_DNA"/>
</dbReference>
<protein>
    <recommendedName>
        <fullName evidence="4">DUF4430 domain-containing protein</fullName>
    </recommendedName>
</protein>
<gene>
    <name evidence="2" type="ORF">SM116_15710</name>
</gene>
<accession>A0ABZ0SKP7</accession>
<feature type="signal peptide" evidence="1">
    <location>
        <begin position="1"/>
        <end position="29"/>
    </location>
</feature>
<dbReference type="RefSeq" id="WP_320941905.1">
    <property type="nucleotide sequence ID" value="NZ_BAABEU010000001.1"/>
</dbReference>
<dbReference type="Proteomes" id="UP001323798">
    <property type="component" value="Chromosome"/>
</dbReference>
<dbReference type="PROSITE" id="PS51257">
    <property type="entry name" value="PROKAR_LIPOPROTEIN"/>
    <property type="match status" value="1"/>
</dbReference>
<evidence type="ECO:0000313" key="3">
    <source>
        <dbReference type="Proteomes" id="UP001323798"/>
    </source>
</evidence>